<evidence type="ECO:0000256" key="1">
    <source>
        <dbReference type="SAM" id="Phobius"/>
    </source>
</evidence>
<gene>
    <name evidence="2" type="ORF">GCM10022277_18560</name>
</gene>
<keyword evidence="1" id="KW-0812">Transmembrane</keyword>
<feature type="transmembrane region" description="Helical" evidence="1">
    <location>
        <begin position="35"/>
        <end position="54"/>
    </location>
</feature>
<dbReference type="EMBL" id="BAABBN010000006">
    <property type="protein sequence ID" value="GAA3922930.1"/>
    <property type="molecule type" value="Genomic_DNA"/>
</dbReference>
<keyword evidence="3" id="KW-1185">Reference proteome</keyword>
<proteinExistence type="predicted"/>
<feature type="transmembrane region" description="Helical" evidence="1">
    <location>
        <begin position="101"/>
        <end position="121"/>
    </location>
</feature>
<evidence type="ECO:0000313" key="3">
    <source>
        <dbReference type="Proteomes" id="UP001501565"/>
    </source>
</evidence>
<keyword evidence="1" id="KW-1133">Transmembrane helix</keyword>
<name>A0ABP7MHC4_9GAMM</name>
<organism evidence="2 3">
    <name type="scientific">Litoribacillus peritrichatus</name>
    <dbReference type="NCBI Taxonomy" id="718191"/>
    <lineage>
        <taxon>Bacteria</taxon>
        <taxon>Pseudomonadati</taxon>
        <taxon>Pseudomonadota</taxon>
        <taxon>Gammaproteobacteria</taxon>
        <taxon>Oceanospirillales</taxon>
        <taxon>Oceanospirillaceae</taxon>
        <taxon>Litoribacillus</taxon>
    </lineage>
</organism>
<keyword evidence="1" id="KW-0472">Membrane</keyword>
<comment type="caution">
    <text evidence="2">The sequence shown here is derived from an EMBL/GenBank/DDBJ whole genome shotgun (WGS) entry which is preliminary data.</text>
</comment>
<evidence type="ECO:0008006" key="4">
    <source>
        <dbReference type="Google" id="ProtNLM"/>
    </source>
</evidence>
<feature type="transmembrane region" description="Helical" evidence="1">
    <location>
        <begin position="60"/>
        <end position="80"/>
    </location>
</feature>
<dbReference type="Proteomes" id="UP001501565">
    <property type="component" value="Unassembled WGS sequence"/>
</dbReference>
<accession>A0ABP7MHC4</accession>
<evidence type="ECO:0000313" key="2">
    <source>
        <dbReference type="EMBL" id="GAA3922930.1"/>
    </source>
</evidence>
<reference evidence="3" key="1">
    <citation type="journal article" date="2019" name="Int. J. Syst. Evol. Microbiol.">
        <title>The Global Catalogue of Microorganisms (GCM) 10K type strain sequencing project: providing services to taxonomists for standard genome sequencing and annotation.</title>
        <authorList>
            <consortium name="The Broad Institute Genomics Platform"/>
            <consortium name="The Broad Institute Genome Sequencing Center for Infectious Disease"/>
            <person name="Wu L."/>
            <person name="Ma J."/>
        </authorList>
    </citation>
    <scope>NUCLEOTIDE SEQUENCE [LARGE SCALE GENOMIC DNA]</scope>
    <source>
        <strain evidence="3">JCM 17551</strain>
    </source>
</reference>
<protein>
    <recommendedName>
        <fullName evidence="4">Transmembrane protein</fullName>
    </recommendedName>
</protein>
<dbReference type="RefSeq" id="WP_344797843.1">
    <property type="nucleotide sequence ID" value="NZ_BAABBN010000006.1"/>
</dbReference>
<sequence>MSVPMTDTDETSSLTERLHKRWFSMAFRHTKAEKLMYIMFVSGLLLWEPLQLIWQVNRWVLLMHMVVGATVFTVIVGAFWSSHRRLVAKAKKPFLRYTGQAIEWLLLACSISGFYLLFFGVTGDDQSVLIQNVHFYSSWLLAPLVFRHAFRWSVLNVKQRFQRRKKSA</sequence>
<feature type="transmembrane region" description="Helical" evidence="1">
    <location>
        <begin position="133"/>
        <end position="154"/>
    </location>
</feature>